<evidence type="ECO:0000256" key="3">
    <source>
        <dbReference type="ARBA" id="ARBA00022833"/>
    </source>
</evidence>
<evidence type="ECO:0000256" key="2">
    <source>
        <dbReference type="ARBA" id="ARBA00022771"/>
    </source>
</evidence>
<feature type="compositionally biased region" description="Basic and acidic residues" evidence="5">
    <location>
        <begin position="17"/>
        <end position="30"/>
    </location>
</feature>
<feature type="region of interest" description="Disordered" evidence="5">
    <location>
        <begin position="1"/>
        <end position="71"/>
    </location>
</feature>
<keyword evidence="1 4" id="KW-0479">Metal-binding</keyword>
<sequence length="187" mass="20656">MMSLVDYGSSDDSDNDNDPKNEESSEKSTTDDEIEPPTEKISSPSVSKLPSARDLLGPTSNMSEGVLKNKYKAAEDQKIATLERHVKMVNTDSNTKMKNGKKICWSYRKGRCRFGSACTYAHDSDVQTVEGTDKNESNTGNPEHVKPKPKVMSGVHDKTIKKKRPGLSNGLVQGKKVVQMYKSLKNS</sequence>
<dbReference type="GO" id="GO:0008270">
    <property type="term" value="F:zinc ion binding"/>
    <property type="evidence" value="ECO:0007669"/>
    <property type="project" value="UniProtKB-KW"/>
</dbReference>
<reference evidence="7" key="1">
    <citation type="submission" date="2018-04" db="EMBL/GenBank/DDBJ databases">
        <authorList>
            <person name="Go L.Y."/>
            <person name="Mitchell J.A."/>
        </authorList>
    </citation>
    <scope>NUCLEOTIDE SEQUENCE</scope>
    <source>
        <tissue evidence="7">Whole organism</tissue>
    </source>
</reference>
<name>A0A336L6K0_CULSO</name>
<keyword evidence="3 4" id="KW-0862">Zinc</keyword>
<dbReference type="Gene3D" id="4.10.1000.10">
    <property type="entry name" value="Zinc finger, CCCH-type"/>
    <property type="match status" value="1"/>
</dbReference>
<keyword evidence="2 4" id="KW-0863">Zinc-finger</keyword>
<evidence type="ECO:0000256" key="1">
    <source>
        <dbReference type="ARBA" id="ARBA00022723"/>
    </source>
</evidence>
<dbReference type="InterPro" id="IPR000571">
    <property type="entry name" value="Znf_CCCH"/>
</dbReference>
<dbReference type="InterPro" id="IPR036855">
    <property type="entry name" value="Znf_CCCH_sf"/>
</dbReference>
<reference evidence="8" key="2">
    <citation type="submission" date="2018-07" db="EMBL/GenBank/DDBJ databases">
        <authorList>
            <person name="Quirk P.G."/>
            <person name="Krulwich T.A."/>
        </authorList>
    </citation>
    <scope>NUCLEOTIDE SEQUENCE</scope>
</reference>
<dbReference type="EMBL" id="UFQT01001153">
    <property type="protein sequence ID" value="SSX29179.1"/>
    <property type="molecule type" value="Genomic_DNA"/>
</dbReference>
<dbReference type="SMART" id="SM00356">
    <property type="entry name" value="ZnF_C3H1"/>
    <property type="match status" value="1"/>
</dbReference>
<feature type="zinc finger region" description="C3H1-type" evidence="4">
    <location>
        <begin position="98"/>
        <end position="125"/>
    </location>
</feature>
<dbReference type="PROSITE" id="PS50103">
    <property type="entry name" value="ZF_C3H1"/>
    <property type="match status" value="1"/>
</dbReference>
<dbReference type="Pfam" id="PF18044">
    <property type="entry name" value="zf-CCCH_4"/>
    <property type="match status" value="1"/>
</dbReference>
<evidence type="ECO:0000313" key="8">
    <source>
        <dbReference type="EMBL" id="SSX29179.1"/>
    </source>
</evidence>
<evidence type="ECO:0000256" key="5">
    <source>
        <dbReference type="SAM" id="MobiDB-lite"/>
    </source>
</evidence>
<protein>
    <submittedName>
        <fullName evidence="7">CSON000943 protein</fullName>
    </submittedName>
</protein>
<gene>
    <name evidence="7" type="primary">CSON000943</name>
</gene>
<dbReference type="EMBL" id="UFQS01001153">
    <property type="protein sequence ID" value="SSX09277.1"/>
    <property type="molecule type" value="Genomic_DNA"/>
</dbReference>
<dbReference type="InterPro" id="IPR041367">
    <property type="entry name" value="Znf-CCCH_4"/>
</dbReference>
<proteinExistence type="predicted"/>
<dbReference type="SUPFAM" id="SSF90229">
    <property type="entry name" value="CCCH zinc finger"/>
    <property type="match status" value="1"/>
</dbReference>
<evidence type="ECO:0000256" key="4">
    <source>
        <dbReference type="PROSITE-ProRule" id="PRU00723"/>
    </source>
</evidence>
<feature type="domain" description="C3H1-type" evidence="6">
    <location>
        <begin position="98"/>
        <end position="125"/>
    </location>
</feature>
<organism evidence="7">
    <name type="scientific">Culicoides sonorensis</name>
    <name type="common">Biting midge</name>
    <dbReference type="NCBI Taxonomy" id="179676"/>
    <lineage>
        <taxon>Eukaryota</taxon>
        <taxon>Metazoa</taxon>
        <taxon>Ecdysozoa</taxon>
        <taxon>Arthropoda</taxon>
        <taxon>Hexapoda</taxon>
        <taxon>Insecta</taxon>
        <taxon>Pterygota</taxon>
        <taxon>Neoptera</taxon>
        <taxon>Endopterygota</taxon>
        <taxon>Diptera</taxon>
        <taxon>Nematocera</taxon>
        <taxon>Chironomoidea</taxon>
        <taxon>Ceratopogonidae</taxon>
        <taxon>Ceratopogoninae</taxon>
        <taxon>Culicoides</taxon>
        <taxon>Monoculicoides</taxon>
    </lineage>
</organism>
<evidence type="ECO:0000259" key="6">
    <source>
        <dbReference type="PROSITE" id="PS50103"/>
    </source>
</evidence>
<feature type="region of interest" description="Disordered" evidence="5">
    <location>
        <begin position="129"/>
        <end position="168"/>
    </location>
</feature>
<dbReference type="VEuPathDB" id="VectorBase:CSON000943"/>
<evidence type="ECO:0000313" key="7">
    <source>
        <dbReference type="EMBL" id="SSX09277.1"/>
    </source>
</evidence>
<dbReference type="OMA" id="NGKRICW"/>
<accession>A0A336L6K0</accession>
<dbReference type="AlphaFoldDB" id="A0A336L6K0"/>